<dbReference type="EMBL" id="FOOC01000007">
    <property type="protein sequence ID" value="SFF53182.1"/>
    <property type="molecule type" value="Genomic_DNA"/>
</dbReference>
<dbReference type="RefSeq" id="WP_091533812.1">
    <property type="nucleotide sequence ID" value="NZ_FOOC01000007.1"/>
</dbReference>
<keyword evidence="2" id="KW-1185">Reference proteome</keyword>
<dbReference type="InterPro" id="IPR017745">
    <property type="entry name" value="BcsE"/>
</dbReference>
<reference evidence="1 2" key="1">
    <citation type="submission" date="2016-10" db="EMBL/GenBank/DDBJ databases">
        <authorList>
            <person name="de Groot N.N."/>
        </authorList>
    </citation>
    <scope>NUCLEOTIDE SEQUENCE [LARGE SCALE GENOMIC DNA]</scope>
    <source>
        <strain evidence="1 2">DSM 23609</strain>
    </source>
</reference>
<name>A0A1I2JE98_9GAMM</name>
<proteinExistence type="predicted"/>
<dbReference type="GO" id="GO:0035438">
    <property type="term" value="F:cyclic-di-GMP binding"/>
    <property type="evidence" value="ECO:0007669"/>
    <property type="project" value="InterPro"/>
</dbReference>
<dbReference type="Proteomes" id="UP000199771">
    <property type="component" value="Unassembled WGS sequence"/>
</dbReference>
<gene>
    <name evidence="1" type="ORF">SAMN04488120_10766</name>
</gene>
<dbReference type="OrthoDB" id="5840260at2"/>
<evidence type="ECO:0000313" key="1">
    <source>
        <dbReference type="EMBL" id="SFF53182.1"/>
    </source>
</evidence>
<sequence>MTRLCRIDIDGLPDPLGVLQTGKLYALSVADADLAQDLAVCAARSALAEKRRIALVTRDPAATAAALTRGGIDAVRAHRRGSLCLFGWTAQSARAARLGPAQLLDELDAFGCASDTMVWLSPANDALRWDPPRALAGFVRLYHGWARMCRSCLVLVLGEHTDGEAHAQRLAAHAPALAGLALIHGDRRDAGWETRHWAGFDAARGSHLLRMQTVGPGRLICPPDPVAETEHWRRRIREAPDREHVYVDARAAYGAAPHWQVLVDAAAVEDAAANAIAASCIFAIDDAQALRPLARRLHRLRQRCGRGVRLFVRECGYRLRIGQAQMLLTLGANAIIGADEHAPDVVAAHREQPFTRPLDVDFENALRSALPPAVGGERRVVAFAEQVCALTQQAEAAGLACALISLRFAPGTGPDEARACCRPVRNGDLFCVEPDALHLFLYACWPEHVDEALAHVLSCPIETLFDDEIRYTEPAAILAALDTLVARAAQPPPIDTATAAAPVSPAIRAVQPAPLPRKTASA</sequence>
<organism evidence="1 2">
    <name type="scientific">Fontimonas thermophila</name>
    <dbReference type="NCBI Taxonomy" id="1076937"/>
    <lineage>
        <taxon>Bacteria</taxon>
        <taxon>Pseudomonadati</taxon>
        <taxon>Pseudomonadota</taxon>
        <taxon>Gammaproteobacteria</taxon>
        <taxon>Nevskiales</taxon>
        <taxon>Nevskiaceae</taxon>
        <taxon>Fontimonas</taxon>
    </lineage>
</organism>
<protein>
    <submittedName>
        <fullName evidence="1">Cellulose biosynthesis protein BcsE</fullName>
    </submittedName>
</protein>
<evidence type="ECO:0000313" key="2">
    <source>
        <dbReference type="Proteomes" id="UP000199771"/>
    </source>
</evidence>
<dbReference type="Pfam" id="PF10995">
    <property type="entry name" value="CBP_BcsE"/>
    <property type="match status" value="1"/>
</dbReference>
<accession>A0A1I2JE98</accession>
<dbReference type="AlphaFoldDB" id="A0A1I2JE98"/>
<dbReference type="STRING" id="1076937.SAMN04488120_10766"/>